<dbReference type="InterPro" id="IPR036097">
    <property type="entry name" value="HisK_dim/P_sf"/>
</dbReference>
<comment type="function">
    <text evidence="17">Member of the two-component regulatory system PhoR/PhoB involved in the phosphate regulon genes expression. PhoR may function as a membrane-associated protein kinase that phosphorylates PhoB in response to environmental signals.</text>
</comment>
<dbReference type="SUPFAM" id="SSF55785">
    <property type="entry name" value="PYP-like sensor domain (PAS domain)"/>
    <property type="match status" value="1"/>
</dbReference>
<dbReference type="SMART" id="SM00091">
    <property type="entry name" value="PAS"/>
    <property type="match status" value="1"/>
</dbReference>
<dbReference type="InterPro" id="IPR021766">
    <property type="entry name" value="PhoR_N"/>
</dbReference>
<dbReference type="SUPFAM" id="SSF47384">
    <property type="entry name" value="Homodimeric domain of signal transducing histidine kinase"/>
    <property type="match status" value="1"/>
</dbReference>
<dbReference type="Gene3D" id="1.10.287.130">
    <property type="match status" value="1"/>
</dbReference>
<feature type="domain" description="PAS" evidence="20">
    <location>
        <begin position="95"/>
        <end position="136"/>
    </location>
</feature>
<dbReference type="EC" id="2.7.13.3" evidence="3"/>
<comment type="caution">
    <text evidence="21">The sequence shown here is derived from an EMBL/GenBank/DDBJ whole genome shotgun (WGS) entry which is preliminary data.</text>
</comment>
<dbReference type="RefSeq" id="WP_380692742.1">
    <property type="nucleotide sequence ID" value="NZ_JBHRYR010000002.1"/>
</dbReference>
<comment type="catalytic activity">
    <reaction evidence="1">
        <text>ATP + protein L-histidine = ADP + protein N-phospho-L-histidine.</text>
        <dbReference type="EC" id="2.7.13.3"/>
    </reaction>
</comment>
<dbReference type="SUPFAM" id="SSF55874">
    <property type="entry name" value="ATPase domain of HSP90 chaperone/DNA topoisomerase II/histidine kinase"/>
    <property type="match status" value="1"/>
</dbReference>
<dbReference type="GO" id="GO:0004673">
    <property type="term" value="F:protein histidine kinase activity"/>
    <property type="evidence" value="ECO:0007669"/>
    <property type="project" value="UniProtKB-EC"/>
</dbReference>
<evidence type="ECO:0000256" key="18">
    <source>
        <dbReference type="SAM" id="Coils"/>
    </source>
</evidence>
<keyword evidence="5" id="KW-0813">Transport</keyword>
<dbReference type="Gene3D" id="3.30.565.10">
    <property type="entry name" value="Histidine kinase-like ATPase, C-terminal domain"/>
    <property type="match status" value="1"/>
</dbReference>
<dbReference type="InterPro" id="IPR003594">
    <property type="entry name" value="HATPase_dom"/>
</dbReference>
<keyword evidence="16" id="KW-0472">Membrane</keyword>
<keyword evidence="8" id="KW-0592">Phosphate transport</keyword>
<evidence type="ECO:0000256" key="9">
    <source>
        <dbReference type="ARBA" id="ARBA00022679"/>
    </source>
</evidence>
<keyword evidence="22" id="KW-1185">Reference proteome</keyword>
<dbReference type="Pfam" id="PF11808">
    <property type="entry name" value="PhoR"/>
    <property type="match status" value="1"/>
</dbReference>
<keyword evidence="14" id="KW-1133">Transmembrane helix</keyword>
<evidence type="ECO:0000256" key="1">
    <source>
        <dbReference type="ARBA" id="ARBA00000085"/>
    </source>
</evidence>
<dbReference type="InterPro" id="IPR004358">
    <property type="entry name" value="Sig_transdc_His_kin-like_C"/>
</dbReference>
<dbReference type="Pfam" id="PF00512">
    <property type="entry name" value="HisKA"/>
    <property type="match status" value="1"/>
</dbReference>
<feature type="coiled-coil region" evidence="18">
    <location>
        <begin position="82"/>
        <end position="109"/>
    </location>
</feature>
<evidence type="ECO:0000256" key="8">
    <source>
        <dbReference type="ARBA" id="ARBA00022592"/>
    </source>
</evidence>
<keyword evidence="18" id="KW-0175">Coiled coil</keyword>
<dbReference type="SMART" id="SM00388">
    <property type="entry name" value="HisKA"/>
    <property type="match status" value="1"/>
</dbReference>
<evidence type="ECO:0000256" key="3">
    <source>
        <dbReference type="ARBA" id="ARBA00012438"/>
    </source>
</evidence>
<evidence type="ECO:0000256" key="12">
    <source>
        <dbReference type="ARBA" id="ARBA00022777"/>
    </source>
</evidence>
<dbReference type="InterPro" id="IPR050351">
    <property type="entry name" value="BphY/WalK/GraS-like"/>
</dbReference>
<evidence type="ECO:0000313" key="22">
    <source>
        <dbReference type="Proteomes" id="UP001595617"/>
    </source>
</evidence>
<name>A0ABV7ZSK8_9GAMM</name>
<dbReference type="InterPro" id="IPR014310">
    <property type="entry name" value="Sig_transdc_His_kinase_PhoR"/>
</dbReference>
<keyword evidence="12 21" id="KW-0418">Kinase</keyword>
<dbReference type="InterPro" id="IPR036890">
    <property type="entry name" value="HATPase_C_sf"/>
</dbReference>
<evidence type="ECO:0000313" key="21">
    <source>
        <dbReference type="EMBL" id="MFC3851549.1"/>
    </source>
</evidence>
<gene>
    <name evidence="21" type="primary">phoR</name>
    <name evidence="21" type="ORF">ACFOOG_01780</name>
</gene>
<evidence type="ECO:0000256" key="4">
    <source>
        <dbReference type="ARBA" id="ARBA00019665"/>
    </source>
</evidence>
<evidence type="ECO:0000256" key="14">
    <source>
        <dbReference type="ARBA" id="ARBA00022989"/>
    </source>
</evidence>
<feature type="domain" description="Histidine kinase" evidence="19">
    <location>
        <begin position="209"/>
        <end position="426"/>
    </location>
</feature>
<organism evidence="21 22">
    <name type="scientific">Saccharospirillum mangrovi</name>
    <dbReference type="NCBI Taxonomy" id="2161747"/>
    <lineage>
        <taxon>Bacteria</taxon>
        <taxon>Pseudomonadati</taxon>
        <taxon>Pseudomonadota</taxon>
        <taxon>Gammaproteobacteria</taxon>
        <taxon>Oceanospirillales</taxon>
        <taxon>Saccharospirillaceae</taxon>
        <taxon>Saccharospirillum</taxon>
    </lineage>
</organism>
<dbReference type="NCBIfam" id="TIGR02966">
    <property type="entry name" value="phoR_proteo"/>
    <property type="match status" value="1"/>
</dbReference>
<proteinExistence type="predicted"/>
<keyword evidence="9 21" id="KW-0808">Transferase</keyword>
<dbReference type="InterPro" id="IPR000014">
    <property type="entry name" value="PAS"/>
</dbReference>
<keyword evidence="11" id="KW-0547">Nucleotide-binding</keyword>
<dbReference type="PANTHER" id="PTHR45453">
    <property type="entry name" value="PHOSPHATE REGULON SENSOR PROTEIN PHOR"/>
    <property type="match status" value="1"/>
</dbReference>
<reference evidence="22" key="1">
    <citation type="journal article" date="2019" name="Int. J. Syst. Evol. Microbiol.">
        <title>The Global Catalogue of Microorganisms (GCM) 10K type strain sequencing project: providing services to taxonomists for standard genome sequencing and annotation.</title>
        <authorList>
            <consortium name="The Broad Institute Genomics Platform"/>
            <consortium name="The Broad Institute Genome Sequencing Center for Infectious Disease"/>
            <person name="Wu L."/>
            <person name="Ma J."/>
        </authorList>
    </citation>
    <scope>NUCLEOTIDE SEQUENCE [LARGE SCALE GENOMIC DNA]</scope>
    <source>
        <strain evidence="22">IBRC 10765</strain>
    </source>
</reference>
<evidence type="ECO:0000259" key="19">
    <source>
        <dbReference type="PROSITE" id="PS50109"/>
    </source>
</evidence>
<dbReference type="Pfam" id="PF02518">
    <property type="entry name" value="HATPase_c"/>
    <property type="match status" value="1"/>
</dbReference>
<evidence type="ECO:0000256" key="10">
    <source>
        <dbReference type="ARBA" id="ARBA00022692"/>
    </source>
</evidence>
<sequence length="437" mass="49683">MMNMPRSAGLRKALLFYGLIGLLGWLLGWTPWLLALALALQLIWSHYQMQRTLTWLQSFDDSEPPRAKGEWGKLLDSLWHFRRNHRSELRKLQNSLQRVQRTVESLSDGLVIIKPNGEMQWWNEAAAVMLNLRPGDEGQMLTNLVRDPAFVEFFDRNRDYVEFVWTNPRTGSFLQFTNNRHAAGNRLLMVRDISRLRQLEQMRQDFVANASHELRTPLTVLQGYLETFADLSDALPERLRKGVDLMLAQTKRMANLVNDLLLLTRLDSIDKPVDAKPVDMNVLLNSILTDARALASEKGHRFELHLDSPVALLGVENELRSAFSNLIYNAVNYTPADGEIVVRWRHDAQGGYLSVTDNGVGIDQKHLPRLTERFYRVDISRSSSTGGTGLGLAIVKHVLMHHGARLDIDSQLRRGSTFTCCFPANLLQTDASESADD</sequence>
<dbReference type="SMART" id="SM00387">
    <property type="entry name" value="HATPase_c"/>
    <property type="match status" value="1"/>
</dbReference>
<dbReference type="InterPro" id="IPR005467">
    <property type="entry name" value="His_kinase_dom"/>
</dbReference>
<dbReference type="Gene3D" id="3.30.450.20">
    <property type="entry name" value="PAS domain"/>
    <property type="match status" value="1"/>
</dbReference>
<dbReference type="PROSITE" id="PS50112">
    <property type="entry name" value="PAS"/>
    <property type="match status" value="1"/>
</dbReference>
<keyword evidence="15" id="KW-0902">Two-component regulatory system</keyword>
<protein>
    <recommendedName>
        <fullName evidence="4">Phosphate regulon sensor protein PhoR</fullName>
        <ecNumber evidence="3">2.7.13.3</ecNumber>
    </recommendedName>
</protein>
<evidence type="ECO:0000256" key="11">
    <source>
        <dbReference type="ARBA" id="ARBA00022741"/>
    </source>
</evidence>
<dbReference type="PRINTS" id="PR00344">
    <property type="entry name" value="BCTRLSENSOR"/>
</dbReference>
<evidence type="ECO:0000256" key="17">
    <source>
        <dbReference type="ARBA" id="ARBA00025207"/>
    </source>
</evidence>
<keyword evidence="13" id="KW-0067">ATP-binding</keyword>
<evidence type="ECO:0000256" key="15">
    <source>
        <dbReference type="ARBA" id="ARBA00023012"/>
    </source>
</evidence>
<dbReference type="CDD" id="cd00082">
    <property type="entry name" value="HisKA"/>
    <property type="match status" value="1"/>
</dbReference>
<keyword evidence="10" id="KW-0812">Transmembrane</keyword>
<dbReference type="Proteomes" id="UP001595617">
    <property type="component" value="Unassembled WGS sequence"/>
</dbReference>
<evidence type="ECO:0000256" key="6">
    <source>
        <dbReference type="ARBA" id="ARBA00022475"/>
    </source>
</evidence>
<dbReference type="InterPro" id="IPR003661">
    <property type="entry name" value="HisK_dim/P_dom"/>
</dbReference>
<evidence type="ECO:0000256" key="2">
    <source>
        <dbReference type="ARBA" id="ARBA00004236"/>
    </source>
</evidence>
<evidence type="ECO:0000256" key="5">
    <source>
        <dbReference type="ARBA" id="ARBA00022448"/>
    </source>
</evidence>
<comment type="subcellular location">
    <subcellularLocation>
        <location evidence="2">Cell membrane</location>
    </subcellularLocation>
</comment>
<keyword evidence="6" id="KW-1003">Cell membrane</keyword>
<evidence type="ECO:0000256" key="7">
    <source>
        <dbReference type="ARBA" id="ARBA00022553"/>
    </source>
</evidence>
<evidence type="ECO:0000256" key="16">
    <source>
        <dbReference type="ARBA" id="ARBA00023136"/>
    </source>
</evidence>
<accession>A0ABV7ZSK8</accession>
<evidence type="ECO:0000256" key="13">
    <source>
        <dbReference type="ARBA" id="ARBA00022840"/>
    </source>
</evidence>
<dbReference type="PANTHER" id="PTHR45453:SF1">
    <property type="entry name" value="PHOSPHATE REGULON SENSOR PROTEIN PHOR"/>
    <property type="match status" value="1"/>
</dbReference>
<dbReference type="PROSITE" id="PS50109">
    <property type="entry name" value="HIS_KIN"/>
    <property type="match status" value="1"/>
</dbReference>
<evidence type="ECO:0000259" key="20">
    <source>
        <dbReference type="PROSITE" id="PS50112"/>
    </source>
</evidence>
<dbReference type="InterPro" id="IPR035965">
    <property type="entry name" value="PAS-like_dom_sf"/>
</dbReference>
<dbReference type="EMBL" id="JBHRYR010000002">
    <property type="protein sequence ID" value="MFC3851549.1"/>
    <property type="molecule type" value="Genomic_DNA"/>
</dbReference>
<keyword evidence="7" id="KW-0597">Phosphoprotein</keyword>